<evidence type="ECO:0000256" key="4">
    <source>
        <dbReference type="ARBA" id="ARBA00022475"/>
    </source>
</evidence>
<dbReference type="Proteomes" id="UP000593802">
    <property type="component" value="Chromosome"/>
</dbReference>
<evidence type="ECO:0000256" key="8">
    <source>
        <dbReference type="ARBA" id="ARBA00023136"/>
    </source>
</evidence>
<dbReference type="PANTHER" id="PTHR30614:SF20">
    <property type="entry name" value="GLUTAMINE TRANSPORT SYSTEM PERMEASE PROTEIN GLNP"/>
    <property type="match status" value="1"/>
</dbReference>
<name>A0A7I8DG84_9BACL</name>
<keyword evidence="5 9" id="KW-0812">Transmembrane</keyword>
<evidence type="ECO:0000256" key="5">
    <source>
        <dbReference type="ARBA" id="ARBA00022692"/>
    </source>
</evidence>
<evidence type="ECO:0000313" key="11">
    <source>
        <dbReference type="EMBL" id="BCJ87886.1"/>
    </source>
</evidence>
<proteinExistence type="inferred from homology"/>
<reference evidence="11 12" key="1">
    <citation type="submission" date="2020-08" db="EMBL/GenBank/DDBJ databases">
        <title>Complete Genome Sequence of Effusibacillus dendaii Strain skT53, Isolated from Farmland soil.</title>
        <authorList>
            <person name="Konishi T."/>
            <person name="Kawasaki H."/>
        </authorList>
    </citation>
    <scope>NUCLEOTIDE SEQUENCE [LARGE SCALE GENOMIC DNA]</scope>
    <source>
        <strain evidence="12">skT53</strain>
    </source>
</reference>
<dbReference type="GO" id="GO:0005886">
    <property type="term" value="C:plasma membrane"/>
    <property type="evidence" value="ECO:0007669"/>
    <property type="project" value="UniProtKB-SubCell"/>
</dbReference>
<keyword evidence="7 9" id="KW-1133">Transmembrane helix</keyword>
<protein>
    <submittedName>
        <fullName evidence="11">Amino acid ABC transporter permease</fullName>
    </submittedName>
</protein>
<dbReference type="GO" id="GO:0006865">
    <property type="term" value="P:amino acid transport"/>
    <property type="evidence" value="ECO:0007669"/>
    <property type="project" value="UniProtKB-KW"/>
</dbReference>
<organism evidence="11 12">
    <name type="scientific">Effusibacillus dendaii</name>
    <dbReference type="NCBI Taxonomy" id="2743772"/>
    <lineage>
        <taxon>Bacteria</taxon>
        <taxon>Bacillati</taxon>
        <taxon>Bacillota</taxon>
        <taxon>Bacilli</taxon>
        <taxon>Bacillales</taxon>
        <taxon>Alicyclobacillaceae</taxon>
        <taxon>Effusibacillus</taxon>
    </lineage>
</organism>
<keyword evidence="8 9" id="KW-0472">Membrane</keyword>
<keyword evidence="6" id="KW-0029">Amino-acid transport</keyword>
<feature type="transmembrane region" description="Helical" evidence="9">
    <location>
        <begin position="77"/>
        <end position="93"/>
    </location>
</feature>
<dbReference type="SUPFAM" id="SSF161098">
    <property type="entry name" value="MetI-like"/>
    <property type="match status" value="1"/>
</dbReference>
<keyword evidence="3 9" id="KW-0813">Transport</keyword>
<dbReference type="AlphaFoldDB" id="A0A7I8DG84"/>
<evidence type="ECO:0000256" key="7">
    <source>
        <dbReference type="ARBA" id="ARBA00022989"/>
    </source>
</evidence>
<dbReference type="EMBL" id="AP023366">
    <property type="protein sequence ID" value="BCJ87886.1"/>
    <property type="molecule type" value="Genomic_DNA"/>
</dbReference>
<dbReference type="KEGG" id="eff:skT53_28710"/>
<feature type="transmembrane region" description="Helical" evidence="9">
    <location>
        <begin position="20"/>
        <end position="40"/>
    </location>
</feature>
<gene>
    <name evidence="11" type="ORF">skT53_28710</name>
</gene>
<evidence type="ECO:0000256" key="6">
    <source>
        <dbReference type="ARBA" id="ARBA00022970"/>
    </source>
</evidence>
<dbReference type="GO" id="GO:0055085">
    <property type="term" value="P:transmembrane transport"/>
    <property type="evidence" value="ECO:0007669"/>
    <property type="project" value="InterPro"/>
</dbReference>
<keyword evidence="4" id="KW-1003">Cell membrane</keyword>
<dbReference type="Gene3D" id="1.10.3720.10">
    <property type="entry name" value="MetI-like"/>
    <property type="match status" value="1"/>
</dbReference>
<comment type="subcellular location">
    <subcellularLocation>
        <location evidence="1 9">Cell membrane</location>
        <topology evidence="1 9">Multi-pass membrane protein</topology>
    </subcellularLocation>
</comment>
<dbReference type="InterPro" id="IPR000515">
    <property type="entry name" value="MetI-like"/>
</dbReference>
<evidence type="ECO:0000259" key="10">
    <source>
        <dbReference type="PROSITE" id="PS50928"/>
    </source>
</evidence>
<sequence length="248" mass="27630">MHFRWEIIGEYWPLFVKGAVTTIEATVIAVVLGTIIGLFAGIGRLAYVKHGIWKYIVTLLFRWPAIVYITFFRGTPLFVQILIVHFGLMPLLINQTDGWIISGDLARTIKLSDWNVFLSAIVALTLNSGAYIAEIFRAGIQSIDKGQAEAARSLGLSYPKTLRYIIVPQAFRRMLPPLGNEAIALLKDSSLVSAIGLGELAYAARTVFGSTTRVWEPYLTISAFYLVMTLGLSLLVAWLERRYGVDSR</sequence>
<evidence type="ECO:0000256" key="2">
    <source>
        <dbReference type="ARBA" id="ARBA00010072"/>
    </source>
</evidence>
<feature type="transmembrane region" description="Helical" evidence="9">
    <location>
        <begin position="114"/>
        <end position="133"/>
    </location>
</feature>
<dbReference type="FunFam" id="1.10.3720.10:FF:000033">
    <property type="entry name" value="Polar amino acid ABC transporter permease"/>
    <property type="match status" value="1"/>
</dbReference>
<dbReference type="RefSeq" id="WP_200758370.1">
    <property type="nucleotide sequence ID" value="NZ_AP023366.1"/>
</dbReference>
<evidence type="ECO:0000256" key="9">
    <source>
        <dbReference type="RuleBase" id="RU363032"/>
    </source>
</evidence>
<evidence type="ECO:0000256" key="3">
    <source>
        <dbReference type="ARBA" id="ARBA00022448"/>
    </source>
</evidence>
<dbReference type="CDD" id="cd06261">
    <property type="entry name" value="TM_PBP2"/>
    <property type="match status" value="1"/>
</dbReference>
<dbReference type="InterPro" id="IPR035906">
    <property type="entry name" value="MetI-like_sf"/>
</dbReference>
<dbReference type="PROSITE" id="PS50928">
    <property type="entry name" value="ABC_TM1"/>
    <property type="match status" value="1"/>
</dbReference>
<feature type="transmembrane region" description="Helical" evidence="9">
    <location>
        <begin position="52"/>
        <end position="71"/>
    </location>
</feature>
<keyword evidence="12" id="KW-1185">Reference proteome</keyword>
<evidence type="ECO:0000256" key="1">
    <source>
        <dbReference type="ARBA" id="ARBA00004651"/>
    </source>
</evidence>
<dbReference type="Pfam" id="PF00528">
    <property type="entry name" value="BPD_transp_1"/>
    <property type="match status" value="1"/>
</dbReference>
<dbReference type="PANTHER" id="PTHR30614">
    <property type="entry name" value="MEMBRANE COMPONENT OF AMINO ACID ABC TRANSPORTER"/>
    <property type="match status" value="1"/>
</dbReference>
<accession>A0A7I8DG84</accession>
<comment type="similarity">
    <text evidence="2">Belongs to the binding-protein-dependent transport system permease family. HisMQ subfamily.</text>
</comment>
<evidence type="ECO:0000313" key="12">
    <source>
        <dbReference type="Proteomes" id="UP000593802"/>
    </source>
</evidence>
<dbReference type="InterPro" id="IPR043429">
    <property type="entry name" value="ArtM/GltK/GlnP/TcyL/YhdX-like"/>
</dbReference>
<feature type="domain" description="ABC transmembrane type-1" evidence="10">
    <location>
        <begin position="19"/>
        <end position="236"/>
    </location>
</feature>
<feature type="transmembrane region" description="Helical" evidence="9">
    <location>
        <begin position="218"/>
        <end position="239"/>
    </location>
</feature>